<evidence type="ECO:0000256" key="8">
    <source>
        <dbReference type="ARBA" id="ARBA00078704"/>
    </source>
</evidence>
<dbReference type="GO" id="GO:0046872">
    <property type="term" value="F:metal ion binding"/>
    <property type="evidence" value="ECO:0007669"/>
    <property type="project" value="UniProtKB-KW"/>
</dbReference>
<evidence type="ECO:0000256" key="3">
    <source>
        <dbReference type="ARBA" id="ARBA00023002"/>
    </source>
</evidence>
<protein>
    <recommendedName>
        <fullName evidence="7">2-oxoglutarate and iron-dependent oxygenase JMJD4</fullName>
    </recommendedName>
    <alternativeName>
        <fullName evidence="8">JmjC domain-containing protein 4</fullName>
    </alternativeName>
    <alternativeName>
        <fullName evidence="10">Jumonji domain-containing protein 4</fullName>
    </alternativeName>
    <alternativeName>
        <fullName evidence="9">Lysyl-hydroxylase JMJD4</fullName>
    </alternativeName>
</protein>
<dbReference type="GO" id="GO:0045905">
    <property type="term" value="P:positive regulation of translational termination"/>
    <property type="evidence" value="ECO:0007669"/>
    <property type="project" value="TreeGrafter"/>
</dbReference>
<dbReference type="SUPFAM" id="SSF51197">
    <property type="entry name" value="Clavaminate synthase-like"/>
    <property type="match status" value="1"/>
</dbReference>
<evidence type="ECO:0000259" key="11">
    <source>
        <dbReference type="PROSITE" id="PS51184"/>
    </source>
</evidence>
<name>A0A8J6FVV5_ELECQ</name>
<gene>
    <name evidence="12" type="ORF">GDO78_002170</name>
</gene>
<evidence type="ECO:0000256" key="1">
    <source>
        <dbReference type="ARBA" id="ARBA00001954"/>
    </source>
</evidence>
<dbReference type="InterPro" id="IPR003347">
    <property type="entry name" value="JmjC_dom"/>
</dbReference>
<dbReference type="FunFam" id="2.60.120.650:FF:000030">
    <property type="entry name" value="JmjC domain-containing protein 4"/>
    <property type="match status" value="1"/>
</dbReference>
<dbReference type="Gene3D" id="2.60.120.650">
    <property type="entry name" value="Cupin"/>
    <property type="match status" value="1"/>
</dbReference>
<sequence>MDEVTPQIIPPTTSCIDRLEDPETLSYDEFFQKYMAANAPCLFSAAFSRSWGSRRSWVTSDNKPNWEHLLQAFGDALVPVANCDVKEYNSNPKELLPLREYIAYWREYTENGHRSARRCLYLKDWHMRREFPNQDVYETPIYFSSDWLNEYWDAIAVDDYRFVYMGPSGSWTPFHADVFRSYSWSANICGRKKWLLFPPGEEEHLRDCKGHLPYDVTTAALQNYCPPPLEVIQEAGEIIFVPSGWHHQVYNLEDTISINHNWVNGCNVSIMWSFLQAELSAVQREIGEWKETMDDWEHHCQIILKSCTGIDYKEFYNFLKIIAEHRIQALQDGPEDNNLQGPNVMAPGPRHVLFDLRKIADTLILLTDNKDFQKLDTETLNPRPEDLLRTLERVIERGDCRA</sequence>
<proteinExistence type="inferred from homology"/>
<evidence type="ECO:0000256" key="9">
    <source>
        <dbReference type="ARBA" id="ARBA00080747"/>
    </source>
</evidence>
<evidence type="ECO:0000256" key="5">
    <source>
        <dbReference type="ARBA" id="ARBA00038068"/>
    </source>
</evidence>
<evidence type="ECO:0000256" key="10">
    <source>
        <dbReference type="ARBA" id="ARBA00082904"/>
    </source>
</evidence>
<dbReference type="PANTHER" id="PTHR12480:SF6">
    <property type="entry name" value="2-OXOGLUTARATE AND IRON-DEPENDENT OXYGENASE JMJD4"/>
    <property type="match status" value="1"/>
</dbReference>
<dbReference type="GO" id="GO:0005737">
    <property type="term" value="C:cytoplasm"/>
    <property type="evidence" value="ECO:0007669"/>
    <property type="project" value="TreeGrafter"/>
</dbReference>
<keyword evidence="2" id="KW-0479">Metal-binding</keyword>
<dbReference type="PROSITE" id="PS51184">
    <property type="entry name" value="JMJC"/>
    <property type="match status" value="1"/>
</dbReference>
<keyword evidence="13" id="KW-1185">Reference proteome</keyword>
<keyword evidence="3" id="KW-0560">Oxidoreductase</keyword>
<dbReference type="OrthoDB" id="203487at2759"/>
<feature type="domain" description="JmjC" evidence="11">
    <location>
        <begin position="128"/>
        <end position="279"/>
    </location>
</feature>
<evidence type="ECO:0000256" key="4">
    <source>
        <dbReference type="ARBA" id="ARBA00023004"/>
    </source>
</evidence>
<dbReference type="GO" id="GO:0043565">
    <property type="term" value="F:sequence-specific DNA binding"/>
    <property type="evidence" value="ECO:0007669"/>
    <property type="project" value="TreeGrafter"/>
</dbReference>
<keyword evidence="4" id="KW-0408">Iron</keyword>
<dbReference type="AlphaFoldDB" id="A0A8J6FVV5"/>
<dbReference type="GO" id="GO:0005634">
    <property type="term" value="C:nucleus"/>
    <property type="evidence" value="ECO:0007669"/>
    <property type="project" value="TreeGrafter"/>
</dbReference>
<comment type="similarity">
    <text evidence="5">Belongs to the JMJD6 family.</text>
</comment>
<organism evidence="12 13">
    <name type="scientific">Eleutherodactylus coqui</name>
    <name type="common">Puerto Rican coqui</name>
    <dbReference type="NCBI Taxonomy" id="57060"/>
    <lineage>
        <taxon>Eukaryota</taxon>
        <taxon>Metazoa</taxon>
        <taxon>Chordata</taxon>
        <taxon>Craniata</taxon>
        <taxon>Vertebrata</taxon>
        <taxon>Euteleostomi</taxon>
        <taxon>Amphibia</taxon>
        <taxon>Batrachia</taxon>
        <taxon>Anura</taxon>
        <taxon>Neobatrachia</taxon>
        <taxon>Hyloidea</taxon>
        <taxon>Eleutherodactylidae</taxon>
        <taxon>Eleutherodactylinae</taxon>
        <taxon>Eleutherodactylus</taxon>
        <taxon>Eleutherodactylus</taxon>
    </lineage>
</organism>
<dbReference type="EMBL" id="WNTK01000001">
    <property type="protein sequence ID" value="KAG9494679.1"/>
    <property type="molecule type" value="Genomic_DNA"/>
</dbReference>
<evidence type="ECO:0000313" key="12">
    <source>
        <dbReference type="EMBL" id="KAG9494679.1"/>
    </source>
</evidence>
<dbReference type="InterPro" id="IPR050910">
    <property type="entry name" value="JMJD6_ArgDemeth/LysHydrox"/>
</dbReference>
<evidence type="ECO:0000313" key="13">
    <source>
        <dbReference type="Proteomes" id="UP000770717"/>
    </source>
</evidence>
<dbReference type="GO" id="GO:0016706">
    <property type="term" value="F:2-oxoglutarate-dependent dioxygenase activity"/>
    <property type="evidence" value="ECO:0007669"/>
    <property type="project" value="TreeGrafter"/>
</dbReference>
<dbReference type="Pfam" id="PF02373">
    <property type="entry name" value="JmjC"/>
    <property type="match status" value="1"/>
</dbReference>
<evidence type="ECO:0000256" key="7">
    <source>
        <dbReference type="ARBA" id="ARBA00067203"/>
    </source>
</evidence>
<accession>A0A8J6FVV5</accession>
<comment type="catalytic activity">
    <reaction evidence="6">
        <text>L-lysyl-[protein] + 2-oxoglutarate + O2 = 4-hydroxy-L-lysyl-[protein] + succinate + CO2</text>
        <dbReference type="Rhea" id="RHEA:57156"/>
        <dbReference type="Rhea" id="RHEA-COMP:9752"/>
        <dbReference type="Rhea" id="RHEA-COMP:15084"/>
        <dbReference type="ChEBI" id="CHEBI:15379"/>
        <dbReference type="ChEBI" id="CHEBI:16526"/>
        <dbReference type="ChEBI" id="CHEBI:16810"/>
        <dbReference type="ChEBI" id="CHEBI:29969"/>
        <dbReference type="ChEBI" id="CHEBI:30031"/>
        <dbReference type="ChEBI" id="CHEBI:141495"/>
    </reaction>
</comment>
<dbReference type="Proteomes" id="UP000770717">
    <property type="component" value="Unassembled WGS sequence"/>
</dbReference>
<comment type="caution">
    <text evidence="12">The sequence shown here is derived from an EMBL/GenBank/DDBJ whole genome shotgun (WGS) entry which is preliminary data.</text>
</comment>
<dbReference type="SMART" id="SM00558">
    <property type="entry name" value="JmjC"/>
    <property type="match status" value="1"/>
</dbReference>
<evidence type="ECO:0000256" key="6">
    <source>
        <dbReference type="ARBA" id="ARBA00047762"/>
    </source>
</evidence>
<dbReference type="PANTHER" id="PTHR12480">
    <property type="entry name" value="ARGININE DEMETHYLASE AND LYSYL-HYDROXYLASE JMJD"/>
    <property type="match status" value="1"/>
</dbReference>
<dbReference type="GO" id="GO:0140096">
    <property type="term" value="F:catalytic activity, acting on a protein"/>
    <property type="evidence" value="ECO:0007669"/>
    <property type="project" value="UniProtKB-ARBA"/>
</dbReference>
<comment type="cofactor">
    <cofactor evidence="1">
        <name>Fe(2+)</name>
        <dbReference type="ChEBI" id="CHEBI:29033"/>
    </cofactor>
</comment>
<reference evidence="12" key="1">
    <citation type="thesis" date="2020" institute="ProQuest LLC" country="789 East Eisenhower Parkway, Ann Arbor, MI, USA">
        <title>Comparative Genomics and Chromosome Evolution.</title>
        <authorList>
            <person name="Mudd A.B."/>
        </authorList>
    </citation>
    <scope>NUCLEOTIDE SEQUENCE</scope>
    <source>
        <strain evidence="12">HN-11 Male</strain>
        <tissue evidence="12">Kidney and liver</tissue>
    </source>
</reference>
<evidence type="ECO:0000256" key="2">
    <source>
        <dbReference type="ARBA" id="ARBA00022723"/>
    </source>
</evidence>